<dbReference type="AlphaFoldDB" id="A0A8X7C7E1"/>
<evidence type="ECO:0000313" key="7">
    <source>
        <dbReference type="EMBL" id="GFY60376.1"/>
    </source>
</evidence>
<reference evidence="7" key="1">
    <citation type="submission" date="2020-08" db="EMBL/GenBank/DDBJ databases">
        <title>Multicomponent nature underlies the extraordinary mechanical properties of spider dragline silk.</title>
        <authorList>
            <person name="Kono N."/>
            <person name="Nakamura H."/>
            <person name="Mori M."/>
            <person name="Yoshida Y."/>
            <person name="Ohtoshi R."/>
            <person name="Malay A.D."/>
            <person name="Moran D.A.P."/>
            <person name="Tomita M."/>
            <person name="Numata K."/>
            <person name="Arakawa K."/>
        </authorList>
    </citation>
    <scope>NUCLEOTIDE SEQUENCE</scope>
</reference>
<evidence type="ECO:0000256" key="1">
    <source>
        <dbReference type="ARBA" id="ARBA00023015"/>
    </source>
</evidence>
<evidence type="ECO:0000256" key="3">
    <source>
        <dbReference type="ARBA" id="ARBA00023242"/>
    </source>
</evidence>
<dbReference type="InterPro" id="IPR000679">
    <property type="entry name" value="Znf_GATA"/>
</dbReference>
<dbReference type="Gene3D" id="3.30.50.10">
    <property type="entry name" value="Erythroid Transcription Factor GATA-1, subunit A"/>
    <property type="match status" value="2"/>
</dbReference>
<comment type="caution">
    <text evidence="7">The sequence shown here is derived from an EMBL/GenBank/DDBJ whole genome shotgun (WGS) entry which is preliminary data.</text>
</comment>
<feature type="domain" description="GATA-type" evidence="6">
    <location>
        <begin position="110"/>
        <end position="161"/>
    </location>
</feature>
<evidence type="ECO:0000259" key="6">
    <source>
        <dbReference type="PROSITE" id="PS50114"/>
    </source>
</evidence>
<dbReference type="GO" id="GO:0043565">
    <property type="term" value="F:sequence-specific DNA binding"/>
    <property type="evidence" value="ECO:0007669"/>
    <property type="project" value="InterPro"/>
</dbReference>
<dbReference type="InterPro" id="IPR013088">
    <property type="entry name" value="Znf_NHR/GATA"/>
</dbReference>
<dbReference type="SUPFAM" id="SSF57716">
    <property type="entry name" value="Glucocorticoid receptor-like (DNA-binding domain)"/>
    <property type="match status" value="1"/>
</dbReference>
<proteinExistence type="predicted"/>
<organism evidence="7 8">
    <name type="scientific">Trichonephila inaurata madagascariensis</name>
    <dbReference type="NCBI Taxonomy" id="2747483"/>
    <lineage>
        <taxon>Eukaryota</taxon>
        <taxon>Metazoa</taxon>
        <taxon>Ecdysozoa</taxon>
        <taxon>Arthropoda</taxon>
        <taxon>Chelicerata</taxon>
        <taxon>Arachnida</taxon>
        <taxon>Araneae</taxon>
        <taxon>Araneomorphae</taxon>
        <taxon>Entelegynae</taxon>
        <taxon>Araneoidea</taxon>
        <taxon>Nephilidae</taxon>
        <taxon>Trichonephila</taxon>
        <taxon>Trichonephila inaurata</taxon>
    </lineage>
</organism>
<keyword evidence="2" id="KW-0804">Transcription</keyword>
<dbReference type="GO" id="GO:0008270">
    <property type="term" value="F:zinc ion binding"/>
    <property type="evidence" value="ECO:0007669"/>
    <property type="project" value="UniProtKB-KW"/>
</dbReference>
<dbReference type="EMBL" id="BMAV01013129">
    <property type="protein sequence ID" value="GFY60376.1"/>
    <property type="molecule type" value="Genomic_DNA"/>
</dbReference>
<accession>A0A8X7C7E1</accession>
<keyword evidence="4" id="KW-0862">Zinc</keyword>
<keyword evidence="4" id="KW-0863">Zinc-finger</keyword>
<keyword evidence="1" id="KW-0805">Transcription regulation</keyword>
<evidence type="ECO:0000256" key="2">
    <source>
        <dbReference type="ARBA" id="ARBA00023163"/>
    </source>
</evidence>
<keyword evidence="8" id="KW-1185">Reference proteome</keyword>
<gene>
    <name evidence="7" type="ORF">TNIN_75241</name>
</gene>
<sequence>MEKKRTPEEMFVSNEVARECFNCGNRVISWSRNGQGQLVCNVCGSHVNNHNVHETYFPATLQKSSSGKKEPVHLNGAYPRGNVSPLSSLENFVDTHGALRSSHPYKNVWSEFSRECFKCGTQFTSGRRNGTAERVCNSCRFHDRNLNIPRPPARTAVKRKRSKKPN</sequence>
<evidence type="ECO:0000313" key="8">
    <source>
        <dbReference type="Proteomes" id="UP000886998"/>
    </source>
</evidence>
<protein>
    <recommendedName>
        <fullName evidence="6">GATA-type domain-containing protein</fullName>
    </recommendedName>
</protein>
<dbReference type="GO" id="GO:0006355">
    <property type="term" value="P:regulation of DNA-templated transcription"/>
    <property type="evidence" value="ECO:0007669"/>
    <property type="project" value="InterPro"/>
</dbReference>
<feature type="region of interest" description="Disordered" evidence="5">
    <location>
        <begin position="147"/>
        <end position="166"/>
    </location>
</feature>
<dbReference type="Proteomes" id="UP000886998">
    <property type="component" value="Unassembled WGS sequence"/>
</dbReference>
<evidence type="ECO:0000256" key="5">
    <source>
        <dbReference type="SAM" id="MobiDB-lite"/>
    </source>
</evidence>
<feature type="domain" description="GATA-type" evidence="6">
    <location>
        <begin position="14"/>
        <end position="69"/>
    </location>
</feature>
<keyword evidence="3" id="KW-0539">Nucleus</keyword>
<dbReference type="PROSITE" id="PS50114">
    <property type="entry name" value="GATA_ZN_FINGER_2"/>
    <property type="match status" value="2"/>
</dbReference>
<keyword evidence="4" id="KW-0479">Metal-binding</keyword>
<feature type="compositionally biased region" description="Basic residues" evidence="5">
    <location>
        <begin position="156"/>
        <end position="166"/>
    </location>
</feature>
<name>A0A8X7C7E1_9ARAC</name>
<evidence type="ECO:0000256" key="4">
    <source>
        <dbReference type="PROSITE-ProRule" id="PRU00094"/>
    </source>
</evidence>